<dbReference type="InterPro" id="IPR036938">
    <property type="entry name" value="PAP2/HPO_sf"/>
</dbReference>
<feature type="signal peptide" evidence="1">
    <location>
        <begin position="1"/>
        <end position="21"/>
    </location>
</feature>
<evidence type="ECO:0000256" key="1">
    <source>
        <dbReference type="SAM" id="SignalP"/>
    </source>
</evidence>
<keyword evidence="1" id="KW-0732">Signal</keyword>
<sequence length="410" mass="44308">MRMSFTVIVLASFLLHSVSYGLQNQATAPLQAALAHKTLLDQAALAPGIDQALHEAPQGIATELSRSVVEIYAQTTLQLISSRRVSPPRASRSLAFTFLALHEAQQLARQSGRAMNTDWAAQVAANRMLQYLYPLDVPALQQLLRQAPHPASAQIDRASRHLGHGVANQIIALARQDGAWQAGTLKITLPTAEGTWAALPGQQALEPGWGQVRPLLLVQKELPAVAPPPAWDTAVFQDDRRAFLDVQAKLTSQHLQQATYWAAGAGTVTPLGMWIEKALLLSRQHALTGEQVSNVLALTAIAGHNAFIACWDAKFRYNIARPANWVTVPGWQSAIATPPFPSYPSGHATVSGAAAEILANFFPENRTELWSEARAAADSRVYGGIHWALDGIQGLEAGQRVANATLNKIR</sequence>
<dbReference type="Proteomes" id="UP000286287">
    <property type="component" value="Unassembled WGS sequence"/>
</dbReference>
<dbReference type="AlphaFoldDB" id="A0A418V9S0"/>
<gene>
    <name evidence="3" type="ORF">D3875_15980</name>
</gene>
<dbReference type="SUPFAM" id="SSF48317">
    <property type="entry name" value="Acid phosphatase/Vanadium-dependent haloperoxidase"/>
    <property type="match status" value="1"/>
</dbReference>
<dbReference type="InterPro" id="IPR000326">
    <property type="entry name" value="PAP2/HPO"/>
</dbReference>
<dbReference type="InterPro" id="IPR052559">
    <property type="entry name" value="V-haloperoxidase"/>
</dbReference>
<feature type="domain" description="Phosphatidic acid phosphatase type 2/haloperoxidase" evidence="2">
    <location>
        <begin position="294"/>
        <end position="406"/>
    </location>
</feature>
<dbReference type="PANTHER" id="PTHR34599">
    <property type="entry name" value="PEROXIDASE-RELATED"/>
    <property type="match status" value="1"/>
</dbReference>
<keyword evidence="4" id="KW-1185">Reference proteome</keyword>
<reference evidence="3 4" key="1">
    <citation type="submission" date="2018-09" db="EMBL/GenBank/DDBJ databases">
        <authorList>
            <person name="Zhu H."/>
        </authorList>
    </citation>
    <scope>NUCLEOTIDE SEQUENCE [LARGE SCALE GENOMIC DNA]</scope>
    <source>
        <strain evidence="3 4">K2S05-167</strain>
    </source>
</reference>
<dbReference type="EMBL" id="QYUJ01000014">
    <property type="protein sequence ID" value="RJF72819.1"/>
    <property type="molecule type" value="Genomic_DNA"/>
</dbReference>
<accession>A0A418V9S0</accession>
<name>A0A418V9S0_9DEIO</name>
<dbReference type="Gene3D" id="1.10.606.20">
    <property type="match status" value="1"/>
</dbReference>
<proteinExistence type="predicted"/>
<dbReference type="PANTHER" id="PTHR34599:SF1">
    <property type="entry name" value="PHOSPHATIDIC ACID PHOSPHATASE TYPE 2_HALOPEROXIDASE DOMAIN-CONTAINING PROTEIN"/>
    <property type="match status" value="1"/>
</dbReference>
<evidence type="ECO:0000313" key="4">
    <source>
        <dbReference type="Proteomes" id="UP000286287"/>
    </source>
</evidence>
<evidence type="ECO:0000259" key="2">
    <source>
        <dbReference type="SMART" id="SM00014"/>
    </source>
</evidence>
<comment type="caution">
    <text evidence="3">The sequence shown here is derived from an EMBL/GenBank/DDBJ whole genome shotgun (WGS) entry which is preliminary data.</text>
</comment>
<dbReference type="Pfam" id="PF01569">
    <property type="entry name" value="PAP2"/>
    <property type="match status" value="1"/>
</dbReference>
<dbReference type="CDD" id="cd03380">
    <property type="entry name" value="PAP2_like_1"/>
    <property type="match status" value="1"/>
</dbReference>
<feature type="chain" id="PRO_5019075551" evidence="1">
    <location>
        <begin position="22"/>
        <end position="410"/>
    </location>
</feature>
<organism evidence="3 4">
    <name type="scientific">Deinococcus cavernae</name>
    <dbReference type="NCBI Taxonomy" id="2320857"/>
    <lineage>
        <taxon>Bacteria</taxon>
        <taxon>Thermotogati</taxon>
        <taxon>Deinococcota</taxon>
        <taxon>Deinococci</taxon>
        <taxon>Deinococcales</taxon>
        <taxon>Deinococcaceae</taxon>
        <taxon>Deinococcus</taxon>
    </lineage>
</organism>
<dbReference type="SMART" id="SM00014">
    <property type="entry name" value="acidPPc"/>
    <property type="match status" value="1"/>
</dbReference>
<evidence type="ECO:0000313" key="3">
    <source>
        <dbReference type="EMBL" id="RJF72819.1"/>
    </source>
</evidence>
<protein>
    <submittedName>
        <fullName evidence="3">Phosphatase PAP2 family protein</fullName>
    </submittedName>
</protein>